<dbReference type="Gene3D" id="2.40.10.410">
    <property type="entry name" value="FlgT, C-terminal domain"/>
    <property type="match status" value="1"/>
</dbReference>
<feature type="domain" description="Flagellar assembly protein T N-terminal" evidence="3">
    <location>
        <begin position="10"/>
        <end position="96"/>
    </location>
</feature>
<dbReference type="InterPro" id="IPR038165">
    <property type="entry name" value="FlgT_C_sf"/>
</dbReference>
<name>A0A1R4B038_9VIBR</name>
<evidence type="ECO:0000259" key="3">
    <source>
        <dbReference type="Pfam" id="PF16548"/>
    </source>
</evidence>
<feature type="domain" description="Flagellar assembly protein T middle" evidence="2">
    <location>
        <begin position="100"/>
        <end position="242"/>
    </location>
</feature>
<proteinExistence type="predicted"/>
<dbReference type="Pfam" id="PF16548">
    <property type="entry name" value="FlgT_N"/>
    <property type="match status" value="1"/>
</dbReference>
<dbReference type="InterPro" id="IPR032386">
    <property type="entry name" value="FlgT_M"/>
</dbReference>
<accession>A0A1R4B038</accession>
<gene>
    <name evidence="4" type="ORF">VPAL9027_00192</name>
</gene>
<dbReference type="Gene3D" id="3.30.1660.40">
    <property type="entry name" value="FlgT, N-terminal domain"/>
    <property type="match status" value="1"/>
</dbReference>
<feature type="domain" description="Flagellar assembly protein T C-terminal" evidence="1">
    <location>
        <begin position="285"/>
        <end position="360"/>
    </location>
</feature>
<dbReference type="AlphaFoldDB" id="A0A1R4B038"/>
<dbReference type="InterPro" id="IPR032370">
    <property type="entry name" value="FlgT_N"/>
</dbReference>
<evidence type="ECO:0008006" key="6">
    <source>
        <dbReference type="Google" id="ProtNLM"/>
    </source>
</evidence>
<keyword evidence="5" id="KW-1185">Reference proteome</keyword>
<reference evidence="4 5" key="1">
    <citation type="submission" date="2017-02" db="EMBL/GenBank/DDBJ databases">
        <authorList>
            <person name="Peterson S.W."/>
        </authorList>
    </citation>
    <scope>NUCLEOTIDE SEQUENCE [LARGE SCALE GENOMIC DNA]</scope>
    <source>
        <strain evidence="4 5">CECT 9027</strain>
    </source>
</reference>
<dbReference type="Gene3D" id="3.40.50.10610">
    <property type="entry name" value="ABC-type transport auxiliary lipoprotein component"/>
    <property type="match status" value="1"/>
</dbReference>
<protein>
    <recommendedName>
        <fullName evidence="6">Flagellar basal-body protein</fullName>
    </recommendedName>
</protein>
<evidence type="ECO:0000313" key="5">
    <source>
        <dbReference type="Proteomes" id="UP000189475"/>
    </source>
</evidence>
<organism evidence="4 5">
    <name type="scientific">Vibrio palustris</name>
    <dbReference type="NCBI Taxonomy" id="1918946"/>
    <lineage>
        <taxon>Bacteria</taxon>
        <taxon>Pseudomonadati</taxon>
        <taxon>Pseudomonadota</taxon>
        <taxon>Gammaproteobacteria</taxon>
        <taxon>Vibrionales</taxon>
        <taxon>Vibrionaceae</taxon>
        <taxon>Vibrio</taxon>
    </lineage>
</organism>
<dbReference type="Proteomes" id="UP000189475">
    <property type="component" value="Unassembled WGS sequence"/>
</dbReference>
<dbReference type="Pfam" id="PF16539">
    <property type="entry name" value="FlgT_M"/>
    <property type="match status" value="1"/>
</dbReference>
<dbReference type="STRING" id="1918946.VPAL9027_00192"/>
<evidence type="ECO:0000313" key="4">
    <source>
        <dbReference type="EMBL" id="SJL82278.1"/>
    </source>
</evidence>
<dbReference type="EMBL" id="FUFT01000001">
    <property type="protein sequence ID" value="SJL82278.1"/>
    <property type="molecule type" value="Genomic_DNA"/>
</dbReference>
<sequence>MTVTPPAAAAWYEVTGTAPVVSSIEDARTNAIKDALYRAVNFAGGDLGNISNIGQLITDDRDQYQFANNEIRYMSVDKIDAHRGNIRVNIRIDIYPEATACHTQQYKKTVLFTHVKVDSPQQAVMGNIYDVGQSFTKVLSRQVALDSRSFVSLGETKYDVNEKSPERVKMIAEDTGAQYIVTGDITDLSSTYLQNGQSDMSISREFAMNMKVFDGKTGARVVDKNYRDEAVWPFARTSQVDTSTARFWESSYGHMLRQVSRDVMLDLENELACKITLPEVVARFGNTITLNLGRIHGVKQGDKLQLWHTGSFIDQRGLPRTKVTRSDVSLTVSRVYEHDAEATINQPDLAASVRIGDVMNKPLDDRYR</sequence>
<dbReference type="InterPro" id="IPR038180">
    <property type="entry name" value="FlgT_N_sf"/>
</dbReference>
<evidence type="ECO:0000259" key="1">
    <source>
        <dbReference type="Pfam" id="PF16538"/>
    </source>
</evidence>
<evidence type="ECO:0000259" key="2">
    <source>
        <dbReference type="Pfam" id="PF16539"/>
    </source>
</evidence>
<dbReference type="Pfam" id="PF16538">
    <property type="entry name" value="FlgT_C"/>
    <property type="match status" value="1"/>
</dbReference>
<dbReference type="InterPro" id="IPR032388">
    <property type="entry name" value="FlgT_C"/>
</dbReference>